<evidence type="ECO:0000259" key="1">
    <source>
        <dbReference type="PROSITE" id="PS51186"/>
    </source>
</evidence>
<dbReference type="Pfam" id="PF13508">
    <property type="entry name" value="Acetyltransf_7"/>
    <property type="match status" value="1"/>
</dbReference>
<dbReference type="PANTHER" id="PTHR43233">
    <property type="entry name" value="FAMILY N-ACETYLTRANSFERASE, PUTATIVE (AFU_ORTHOLOGUE AFUA_6G03350)-RELATED"/>
    <property type="match status" value="1"/>
</dbReference>
<name>A0ABU1YLS8_ROSSA</name>
<dbReference type="InterPro" id="IPR053144">
    <property type="entry name" value="Acetyltransferase_Butenolide"/>
</dbReference>
<dbReference type="RefSeq" id="WP_310264708.1">
    <property type="nucleotide sequence ID" value="NZ_JAVDXU010000001.1"/>
</dbReference>
<dbReference type="CDD" id="cd04301">
    <property type="entry name" value="NAT_SF"/>
    <property type="match status" value="1"/>
</dbReference>
<dbReference type="Gene3D" id="3.40.630.30">
    <property type="match status" value="1"/>
</dbReference>
<protein>
    <submittedName>
        <fullName evidence="2">Ribosomal protein S18 acetylase RimI-like enzyme</fullName>
    </submittedName>
</protein>
<dbReference type="SUPFAM" id="SSF55729">
    <property type="entry name" value="Acyl-CoA N-acyltransferases (Nat)"/>
    <property type="match status" value="1"/>
</dbReference>
<dbReference type="Proteomes" id="UP001180453">
    <property type="component" value="Unassembled WGS sequence"/>
</dbReference>
<gene>
    <name evidence="2" type="ORF">J2X20_002327</name>
</gene>
<dbReference type="EMBL" id="JAVDXU010000001">
    <property type="protein sequence ID" value="MDR7269698.1"/>
    <property type="molecule type" value="Genomic_DNA"/>
</dbReference>
<keyword evidence="3" id="KW-1185">Reference proteome</keyword>
<dbReference type="InterPro" id="IPR000182">
    <property type="entry name" value="GNAT_dom"/>
</dbReference>
<reference evidence="2 3" key="1">
    <citation type="submission" date="2023-07" db="EMBL/GenBank/DDBJ databases">
        <title>Sorghum-associated microbial communities from plants grown in Nebraska, USA.</title>
        <authorList>
            <person name="Schachtman D."/>
        </authorList>
    </citation>
    <scope>NUCLEOTIDE SEQUENCE [LARGE SCALE GENOMIC DNA]</scope>
    <source>
        <strain evidence="2 3">BE314</strain>
    </source>
</reference>
<evidence type="ECO:0000313" key="3">
    <source>
        <dbReference type="Proteomes" id="UP001180453"/>
    </source>
</evidence>
<accession>A0ABU1YLS8</accession>
<sequence length="130" mass="14277">MNIRPIRPDEIETARHLLAANHWGKRVADAGVFAELIQRSQIALVAIDEGQVVGFLRAITDGLFNGYISMVVVAGSHRGRGIGRALVQAAMGDQDDVTWVLRAGRDGVSTFYEKLGFQVSQVAMERKRKS</sequence>
<feature type="domain" description="N-acetyltransferase" evidence="1">
    <location>
        <begin position="1"/>
        <end position="130"/>
    </location>
</feature>
<dbReference type="PANTHER" id="PTHR43233:SF1">
    <property type="entry name" value="FAMILY N-ACETYLTRANSFERASE, PUTATIVE (AFU_ORTHOLOGUE AFUA_6G03350)-RELATED"/>
    <property type="match status" value="1"/>
</dbReference>
<organism evidence="2 3">
    <name type="scientific">Roseateles saccharophilus</name>
    <name type="common">Pseudomonas saccharophila</name>
    <dbReference type="NCBI Taxonomy" id="304"/>
    <lineage>
        <taxon>Bacteria</taxon>
        <taxon>Pseudomonadati</taxon>
        <taxon>Pseudomonadota</taxon>
        <taxon>Betaproteobacteria</taxon>
        <taxon>Burkholderiales</taxon>
        <taxon>Sphaerotilaceae</taxon>
        <taxon>Roseateles</taxon>
    </lineage>
</organism>
<comment type="caution">
    <text evidence="2">The sequence shown here is derived from an EMBL/GenBank/DDBJ whole genome shotgun (WGS) entry which is preliminary data.</text>
</comment>
<dbReference type="PROSITE" id="PS51186">
    <property type="entry name" value="GNAT"/>
    <property type="match status" value="1"/>
</dbReference>
<dbReference type="InterPro" id="IPR016181">
    <property type="entry name" value="Acyl_CoA_acyltransferase"/>
</dbReference>
<evidence type="ECO:0000313" key="2">
    <source>
        <dbReference type="EMBL" id="MDR7269698.1"/>
    </source>
</evidence>
<proteinExistence type="predicted"/>